<evidence type="ECO:0000313" key="2">
    <source>
        <dbReference type="EMBL" id="KAA1084388.1"/>
    </source>
</evidence>
<dbReference type="EMBL" id="VDEP01000376">
    <property type="protein sequence ID" value="KAA1092234.1"/>
    <property type="molecule type" value="Genomic_DNA"/>
</dbReference>
<name>A0A5B0NUQ8_PUCGR</name>
<evidence type="ECO:0000313" key="1">
    <source>
        <dbReference type="EMBL" id="KAA1084378.1"/>
    </source>
</evidence>
<proteinExistence type="predicted"/>
<dbReference type="AlphaFoldDB" id="A0A5B0NUQ8"/>
<evidence type="ECO:0000313" key="3">
    <source>
        <dbReference type="EMBL" id="KAA1092234.1"/>
    </source>
</evidence>
<accession>A0A5B0NUQ8</accession>
<dbReference type="Proteomes" id="UP000324748">
    <property type="component" value="Unassembled WGS sequence"/>
</dbReference>
<keyword evidence="4" id="KW-1185">Reference proteome</keyword>
<protein>
    <submittedName>
        <fullName evidence="3">Uncharacterized protein</fullName>
    </submittedName>
</protein>
<dbReference type="EMBL" id="VSWC01000118">
    <property type="protein sequence ID" value="KAA1084388.1"/>
    <property type="molecule type" value="Genomic_DNA"/>
</dbReference>
<dbReference type="EMBL" id="VSWC01000118">
    <property type="protein sequence ID" value="KAA1084378.1"/>
    <property type="molecule type" value="Genomic_DNA"/>
</dbReference>
<comment type="caution">
    <text evidence="3">The sequence shown here is derived from an EMBL/GenBank/DDBJ whole genome shotgun (WGS) entry which is preliminary data.</text>
</comment>
<gene>
    <name evidence="1" type="ORF">PGT21_026003</name>
    <name evidence="2" type="ORF">PGT21_026268</name>
    <name evidence="3" type="ORF">PGTUg99_002165</name>
</gene>
<organism evidence="3 5">
    <name type="scientific">Puccinia graminis f. sp. tritici</name>
    <dbReference type="NCBI Taxonomy" id="56615"/>
    <lineage>
        <taxon>Eukaryota</taxon>
        <taxon>Fungi</taxon>
        <taxon>Dikarya</taxon>
        <taxon>Basidiomycota</taxon>
        <taxon>Pucciniomycotina</taxon>
        <taxon>Pucciniomycetes</taxon>
        <taxon>Pucciniales</taxon>
        <taxon>Pucciniaceae</taxon>
        <taxon>Puccinia</taxon>
    </lineage>
</organism>
<evidence type="ECO:0000313" key="4">
    <source>
        <dbReference type="Proteomes" id="UP000324748"/>
    </source>
</evidence>
<dbReference type="Proteomes" id="UP000325313">
    <property type="component" value="Unassembled WGS sequence"/>
</dbReference>
<dbReference type="OrthoDB" id="2508400at2759"/>
<evidence type="ECO:0000313" key="5">
    <source>
        <dbReference type="Proteomes" id="UP000325313"/>
    </source>
</evidence>
<sequence length="89" mass="10132">MAHHRKSAVVKEANRLRLTQVPQPTIHTLFHNLRLPVSGTTYICTRRARPVEADRPIARLFAGDMLIIGCLWGRNKVSKFTAERLIMAI</sequence>
<reference evidence="4 5" key="1">
    <citation type="submission" date="2019-05" db="EMBL/GenBank/DDBJ databases">
        <title>Emergence of the Ug99 lineage of the wheat stem rust pathogen through somatic hybridization.</title>
        <authorList>
            <person name="Li F."/>
            <person name="Upadhyaya N.M."/>
            <person name="Sperschneider J."/>
            <person name="Matny O."/>
            <person name="Nguyen-Phuc H."/>
            <person name="Mago R."/>
            <person name="Raley C."/>
            <person name="Miller M.E."/>
            <person name="Silverstein K.A.T."/>
            <person name="Henningsen E."/>
            <person name="Hirsch C.D."/>
            <person name="Visser B."/>
            <person name="Pretorius Z.A."/>
            <person name="Steffenson B.J."/>
            <person name="Schwessinger B."/>
            <person name="Dodds P.N."/>
            <person name="Figueroa M."/>
        </authorList>
    </citation>
    <scope>NUCLEOTIDE SEQUENCE [LARGE SCALE GENOMIC DNA]</scope>
    <source>
        <strain evidence="1">21-0</strain>
        <strain evidence="3 5">Ug99</strain>
    </source>
</reference>